<evidence type="ECO:0000313" key="15">
    <source>
        <dbReference type="Proteomes" id="UP000199315"/>
    </source>
</evidence>
<dbReference type="CDD" id="cd14014">
    <property type="entry name" value="STKc_PknB_like"/>
    <property type="match status" value="1"/>
</dbReference>
<comment type="catalytic activity">
    <reaction evidence="8">
        <text>L-seryl-[protein] + ATP = O-phospho-L-seryl-[protein] + ADP + H(+)</text>
        <dbReference type="Rhea" id="RHEA:17989"/>
        <dbReference type="Rhea" id="RHEA-COMP:9863"/>
        <dbReference type="Rhea" id="RHEA-COMP:11604"/>
        <dbReference type="ChEBI" id="CHEBI:15378"/>
        <dbReference type="ChEBI" id="CHEBI:29999"/>
        <dbReference type="ChEBI" id="CHEBI:30616"/>
        <dbReference type="ChEBI" id="CHEBI:83421"/>
        <dbReference type="ChEBI" id="CHEBI:456216"/>
        <dbReference type="EC" id="2.7.11.1"/>
    </reaction>
</comment>
<comment type="catalytic activity">
    <reaction evidence="7">
        <text>L-threonyl-[protein] + ATP = O-phospho-L-threonyl-[protein] + ADP + H(+)</text>
        <dbReference type="Rhea" id="RHEA:46608"/>
        <dbReference type="Rhea" id="RHEA-COMP:11060"/>
        <dbReference type="Rhea" id="RHEA-COMP:11605"/>
        <dbReference type="ChEBI" id="CHEBI:15378"/>
        <dbReference type="ChEBI" id="CHEBI:30013"/>
        <dbReference type="ChEBI" id="CHEBI:30616"/>
        <dbReference type="ChEBI" id="CHEBI:61977"/>
        <dbReference type="ChEBI" id="CHEBI:456216"/>
        <dbReference type="EC" id="2.7.11.1"/>
    </reaction>
</comment>
<evidence type="ECO:0000256" key="6">
    <source>
        <dbReference type="ARBA" id="ARBA00022840"/>
    </source>
</evidence>
<evidence type="ECO:0000259" key="12">
    <source>
        <dbReference type="PROSITE" id="PS50011"/>
    </source>
</evidence>
<proteinExistence type="predicted"/>
<evidence type="ECO:0000256" key="7">
    <source>
        <dbReference type="ARBA" id="ARBA00047899"/>
    </source>
</evidence>
<keyword evidence="11" id="KW-0812">Transmembrane</keyword>
<keyword evidence="6 9" id="KW-0067">ATP-binding</keyword>
<dbReference type="Gene3D" id="1.10.510.10">
    <property type="entry name" value="Transferase(Phosphotransferase) domain 1"/>
    <property type="match status" value="1"/>
</dbReference>
<keyword evidence="11" id="KW-0472">Membrane</keyword>
<protein>
    <recommendedName>
        <fullName evidence="1">non-specific serine/threonine protein kinase</fullName>
        <ecNumber evidence="1">2.7.11.1</ecNumber>
    </recommendedName>
</protein>
<feature type="binding site" evidence="9">
    <location>
        <position position="41"/>
    </location>
    <ligand>
        <name>ATP</name>
        <dbReference type="ChEBI" id="CHEBI:30616"/>
    </ligand>
</feature>
<evidence type="ECO:0000256" key="3">
    <source>
        <dbReference type="ARBA" id="ARBA00022679"/>
    </source>
</evidence>
<feature type="domain" description="Protein kinase" evidence="12">
    <location>
        <begin position="12"/>
        <end position="271"/>
    </location>
</feature>
<dbReference type="Pfam" id="PF03793">
    <property type="entry name" value="PASTA"/>
    <property type="match status" value="3"/>
</dbReference>
<dbReference type="Gene3D" id="3.30.10.20">
    <property type="match status" value="3"/>
</dbReference>
<dbReference type="CDD" id="cd06577">
    <property type="entry name" value="PASTA_pknB"/>
    <property type="match status" value="3"/>
</dbReference>
<dbReference type="InterPro" id="IPR017441">
    <property type="entry name" value="Protein_kinase_ATP_BS"/>
</dbReference>
<dbReference type="FunFam" id="1.10.510.10:FF:000021">
    <property type="entry name" value="Serine/threonine protein kinase"/>
    <property type="match status" value="1"/>
</dbReference>
<dbReference type="NCBIfam" id="NF033483">
    <property type="entry name" value="PknB_PASTA_kin"/>
    <property type="match status" value="1"/>
</dbReference>
<accession>A0A1D3TVA7</accession>
<feature type="region of interest" description="Disordered" evidence="10">
    <location>
        <begin position="364"/>
        <end position="386"/>
    </location>
</feature>
<sequence length="686" mass="73955">MLREGILLGGRYEIIGQIGSGGMAVVYKAKDHKLGRFVAVKVLKREFSEDQNFVQKFKVEAQSAAGLVNANIVNVFDVGNDGDVYYIVMELVEGITLKEYIQKKVRLSVNEAVSIAIQVAMGIEAAHKNHIIHRDIKPQNIVISKEGKVKVTDFGIARAASSETIVSNVMGSVHYTSPEQARGGYCDEKSDIYSLGITIYEMLTGKLPFDGDTTVNVAIKHLQEEIEPPRTFVPDIPVSLEKIVLKCTQKSPDRRYADAAELISDLKQSLVEPEGDFVKIIPINNYGQTRTMTPQEVADIKKETGRISLGDEPGLYEENPEEEEDADINPKLERLMTVLGIVAALIIASIAIYLAGSAAGLFKHSSSPKKETTQQETEKEETEENGDIVEMPDLAGMTVDEATEVLNKLGLGIKVDSYEFSETFEPDTIISQDIAEGEEVEKNTTIKVVVSEGTEVFDLPSVAGLEEEAAKNKLEDNGLTVKREYEYDDSVETGCVISSSPKAGTSVKEGDTVTLIVSRGKEVVEASVPDIKNLSESDARAKITAAGLTVGTVSEANSETVAEGRVISQSPAGGATLEKGKTVDFVLSLGPEDVPEVAYDVTIEIDSIEFPEGMTDAAVIIQFSQTSLDGSKVVKELYSGTTSDASSIPSTYTVAGLPGVTTGTVSAFMNGKSVSVTYGLTFKEVN</sequence>
<dbReference type="EC" id="2.7.11.1" evidence="1"/>
<feature type="domain" description="PASTA" evidence="13">
    <location>
        <begin position="520"/>
        <end position="589"/>
    </location>
</feature>
<evidence type="ECO:0000256" key="4">
    <source>
        <dbReference type="ARBA" id="ARBA00022741"/>
    </source>
</evidence>
<dbReference type="InterPro" id="IPR011009">
    <property type="entry name" value="Kinase-like_dom_sf"/>
</dbReference>
<evidence type="ECO:0000256" key="10">
    <source>
        <dbReference type="SAM" id="MobiDB-lite"/>
    </source>
</evidence>
<dbReference type="OrthoDB" id="9788659at2"/>
<keyword evidence="11" id="KW-1133">Transmembrane helix</keyword>
<evidence type="ECO:0000256" key="5">
    <source>
        <dbReference type="ARBA" id="ARBA00022777"/>
    </source>
</evidence>
<dbReference type="GO" id="GO:0005524">
    <property type="term" value="F:ATP binding"/>
    <property type="evidence" value="ECO:0007669"/>
    <property type="project" value="UniProtKB-UniRule"/>
</dbReference>
<evidence type="ECO:0000256" key="9">
    <source>
        <dbReference type="PROSITE-ProRule" id="PRU10141"/>
    </source>
</evidence>
<keyword evidence="15" id="KW-1185">Reference proteome</keyword>
<dbReference type="PANTHER" id="PTHR43289:SF34">
    <property type="entry name" value="SERINE_THREONINE-PROTEIN KINASE YBDM-RELATED"/>
    <property type="match status" value="1"/>
</dbReference>
<feature type="domain" description="PASTA" evidence="13">
    <location>
        <begin position="453"/>
        <end position="519"/>
    </location>
</feature>
<keyword evidence="5 14" id="KW-0418">Kinase</keyword>
<dbReference type="STRING" id="1619234.SAMN05421730_101625"/>
<dbReference type="SMART" id="SM00740">
    <property type="entry name" value="PASTA"/>
    <property type="match status" value="3"/>
</dbReference>
<evidence type="ECO:0000256" key="2">
    <source>
        <dbReference type="ARBA" id="ARBA00022527"/>
    </source>
</evidence>
<dbReference type="PROSITE" id="PS51178">
    <property type="entry name" value="PASTA"/>
    <property type="match status" value="3"/>
</dbReference>
<dbReference type="SUPFAM" id="SSF54184">
    <property type="entry name" value="Penicillin-binding protein 2x (pbp-2x), c-terminal domain"/>
    <property type="match status" value="1"/>
</dbReference>
<dbReference type="PROSITE" id="PS00107">
    <property type="entry name" value="PROTEIN_KINASE_ATP"/>
    <property type="match status" value="1"/>
</dbReference>
<dbReference type="PROSITE" id="PS00108">
    <property type="entry name" value="PROTEIN_KINASE_ST"/>
    <property type="match status" value="1"/>
</dbReference>
<dbReference type="FunFam" id="3.30.200.20:FF:000035">
    <property type="entry name" value="Serine/threonine protein kinase Stk1"/>
    <property type="match status" value="1"/>
</dbReference>
<keyword evidence="3" id="KW-0808">Transferase</keyword>
<dbReference type="PROSITE" id="PS50011">
    <property type="entry name" value="PROTEIN_KINASE_DOM"/>
    <property type="match status" value="1"/>
</dbReference>
<dbReference type="SMART" id="SM00220">
    <property type="entry name" value="S_TKc"/>
    <property type="match status" value="1"/>
</dbReference>
<dbReference type="AlphaFoldDB" id="A0A1D3TVA7"/>
<dbReference type="InterPro" id="IPR008271">
    <property type="entry name" value="Ser/Thr_kinase_AS"/>
</dbReference>
<evidence type="ECO:0000259" key="13">
    <source>
        <dbReference type="PROSITE" id="PS51178"/>
    </source>
</evidence>
<dbReference type="GO" id="GO:0004674">
    <property type="term" value="F:protein serine/threonine kinase activity"/>
    <property type="evidence" value="ECO:0007669"/>
    <property type="project" value="UniProtKB-KW"/>
</dbReference>
<keyword evidence="2 14" id="KW-0723">Serine/threonine-protein kinase</keyword>
<dbReference type="RefSeq" id="WP_091234811.1">
    <property type="nucleotide sequence ID" value="NZ_FMKA01000016.1"/>
</dbReference>
<dbReference type="Pfam" id="PF00069">
    <property type="entry name" value="Pkinase"/>
    <property type="match status" value="1"/>
</dbReference>
<dbReference type="InterPro" id="IPR005543">
    <property type="entry name" value="PASTA_dom"/>
</dbReference>
<dbReference type="PANTHER" id="PTHR43289">
    <property type="entry name" value="MITOGEN-ACTIVATED PROTEIN KINASE KINASE KINASE 20-RELATED"/>
    <property type="match status" value="1"/>
</dbReference>
<feature type="compositionally biased region" description="Basic and acidic residues" evidence="10">
    <location>
        <begin position="368"/>
        <end position="377"/>
    </location>
</feature>
<organism evidence="14 15">
    <name type="scientific">Anaerobium acetethylicum</name>
    <dbReference type="NCBI Taxonomy" id="1619234"/>
    <lineage>
        <taxon>Bacteria</taxon>
        <taxon>Bacillati</taxon>
        <taxon>Bacillota</taxon>
        <taxon>Clostridia</taxon>
        <taxon>Lachnospirales</taxon>
        <taxon>Lachnospiraceae</taxon>
        <taxon>Anaerobium</taxon>
    </lineage>
</organism>
<feature type="domain" description="PASTA" evidence="13">
    <location>
        <begin position="385"/>
        <end position="452"/>
    </location>
</feature>
<reference evidence="14 15" key="1">
    <citation type="submission" date="2016-09" db="EMBL/GenBank/DDBJ databases">
        <authorList>
            <person name="Capua I."/>
            <person name="De Benedictis P."/>
            <person name="Joannis T."/>
            <person name="Lombin L.H."/>
            <person name="Cattoli G."/>
        </authorList>
    </citation>
    <scope>NUCLEOTIDE SEQUENCE [LARGE SCALE GENOMIC DNA]</scope>
    <source>
        <strain evidence="14 15">GluBS11</strain>
    </source>
</reference>
<gene>
    <name evidence="14" type="ORF">SAMN05421730_101625</name>
</gene>
<evidence type="ECO:0000256" key="11">
    <source>
        <dbReference type="SAM" id="Phobius"/>
    </source>
</evidence>
<feature type="transmembrane region" description="Helical" evidence="11">
    <location>
        <begin position="338"/>
        <end position="362"/>
    </location>
</feature>
<dbReference type="Gene3D" id="3.30.200.20">
    <property type="entry name" value="Phosphorylase Kinase, domain 1"/>
    <property type="match status" value="1"/>
</dbReference>
<evidence type="ECO:0000313" key="14">
    <source>
        <dbReference type="EMBL" id="SCP98056.1"/>
    </source>
</evidence>
<dbReference type="Proteomes" id="UP000199315">
    <property type="component" value="Unassembled WGS sequence"/>
</dbReference>
<keyword evidence="4 9" id="KW-0547">Nucleotide-binding</keyword>
<dbReference type="EMBL" id="FMKA01000016">
    <property type="protein sequence ID" value="SCP98056.1"/>
    <property type="molecule type" value="Genomic_DNA"/>
</dbReference>
<dbReference type="InterPro" id="IPR000719">
    <property type="entry name" value="Prot_kinase_dom"/>
</dbReference>
<evidence type="ECO:0000256" key="1">
    <source>
        <dbReference type="ARBA" id="ARBA00012513"/>
    </source>
</evidence>
<name>A0A1D3TVA7_9FIRM</name>
<evidence type="ECO:0000256" key="8">
    <source>
        <dbReference type="ARBA" id="ARBA00048679"/>
    </source>
</evidence>
<dbReference type="SUPFAM" id="SSF56112">
    <property type="entry name" value="Protein kinase-like (PK-like)"/>
    <property type="match status" value="1"/>
</dbReference>